<dbReference type="PANTHER" id="PTHR44591:SF3">
    <property type="entry name" value="RESPONSE REGULATORY DOMAIN-CONTAINING PROTEIN"/>
    <property type="match status" value="1"/>
</dbReference>
<evidence type="ECO:0000313" key="4">
    <source>
        <dbReference type="EMBL" id="PVA06701.1"/>
    </source>
</evidence>
<dbReference type="GO" id="GO:0000160">
    <property type="term" value="P:phosphorelay signal transduction system"/>
    <property type="evidence" value="ECO:0007669"/>
    <property type="project" value="InterPro"/>
</dbReference>
<dbReference type="InterPro" id="IPR001789">
    <property type="entry name" value="Sig_transdc_resp-reg_receiver"/>
</dbReference>
<feature type="modified residue" description="4-aspartylphosphate" evidence="2">
    <location>
        <position position="72"/>
    </location>
</feature>
<evidence type="ECO:0000256" key="1">
    <source>
        <dbReference type="ARBA" id="ARBA00022553"/>
    </source>
</evidence>
<dbReference type="Gene3D" id="3.40.50.2300">
    <property type="match status" value="1"/>
</dbReference>
<dbReference type="SUPFAM" id="SSF52172">
    <property type="entry name" value="CheY-like"/>
    <property type="match status" value="1"/>
</dbReference>
<dbReference type="SMART" id="SM00448">
    <property type="entry name" value="REC"/>
    <property type="match status" value="1"/>
</dbReference>
<sequence length="146" mass="15661">MLVLAQVRWWALLVGVQMVECEILVLEDETFIALDIELTLAEAGFQNISVHTRSDSALQWLADATPHAALLDVNLGQGETSVTVATRLKEVGVPFAFLTGYSDATDALPADLSGARRMTKPFESDALVEAVTAMIAQTQACPSLAD</sequence>
<name>A0A2T7FX06_9RHOB</name>
<feature type="domain" description="Response regulatory" evidence="3">
    <location>
        <begin position="22"/>
        <end position="135"/>
    </location>
</feature>
<dbReference type="InterPro" id="IPR011006">
    <property type="entry name" value="CheY-like_superfamily"/>
</dbReference>
<evidence type="ECO:0000256" key="2">
    <source>
        <dbReference type="PROSITE-ProRule" id="PRU00169"/>
    </source>
</evidence>
<proteinExistence type="predicted"/>
<protein>
    <submittedName>
        <fullName evidence="4">Response regulator</fullName>
    </submittedName>
</protein>
<organism evidence="4 5">
    <name type="scientific">Thalassorhabdomicrobium marinisediminis</name>
    <dbReference type="NCBI Taxonomy" id="2170577"/>
    <lineage>
        <taxon>Bacteria</taxon>
        <taxon>Pseudomonadati</taxon>
        <taxon>Pseudomonadota</taxon>
        <taxon>Alphaproteobacteria</taxon>
        <taxon>Rhodobacterales</taxon>
        <taxon>Paracoccaceae</taxon>
        <taxon>Thalassorhabdomicrobium</taxon>
    </lineage>
</organism>
<keyword evidence="5" id="KW-1185">Reference proteome</keyword>
<dbReference type="EMBL" id="QCYG01000005">
    <property type="protein sequence ID" value="PVA06701.1"/>
    <property type="molecule type" value="Genomic_DNA"/>
</dbReference>
<dbReference type="InterPro" id="IPR050595">
    <property type="entry name" value="Bact_response_regulator"/>
</dbReference>
<comment type="caution">
    <text evidence="4">The sequence shown here is derived from an EMBL/GenBank/DDBJ whole genome shotgun (WGS) entry which is preliminary data.</text>
</comment>
<evidence type="ECO:0000313" key="5">
    <source>
        <dbReference type="Proteomes" id="UP000244817"/>
    </source>
</evidence>
<reference evidence="4 5" key="1">
    <citation type="submission" date="2018-04" db="EMBL/GenBank/DDBJ databases">
        <title>Pelagivirga bohaiensis gen. nov., sp. nov., a bacterium isolated from the Bohai Sea.</title>
        <authorList>
            <person name="Ji X."/>
        </authorList>
    </citation>
    <scope>NUCLEOTIDE SEQUENCE [LARGE SCALE GENOMIC DNA]</scope>
    <source>
        <strain evidence="4 5">BH-SD16</strain>
    </source>
</reference>
<dbReference type="PANTHER" id="PTHR44591">
    <property type="entry name" value="STRESS RESPONSE REGULATOR PROTEIN 1"/>
    <property type="match status" value="1"/>
</dbReference>
<gene>
    <name evidence="4" type="ORF">DC363_09230</name>
</gene>
<evidence type="ECO:0000259" key="3">
    <source>
        <dbReference type="PROSITE" id="PS50110"/>
    </source>
</evidence>
<keyword evidence="1 2" id="KW-0597">Phosphoprotein</keyword>
<dbReference type="PROSITE" id="PS50110">
    <property type="entry name" value="RESPONSE_REGULATORY"/>
    <property type="match status" value="1"/>
</dbReference>
<dbReference type="Proteomes" id="UP000244817">
    <property type="component" value="Unassembled WGS sequence"/>
</dbReference>
<dbReference type="Pfam" id="PF00072">
    <property type="entry name" value="Response_reg"/>
    <property type="match status" value="1"/>
</dbReference>
<dbReference type="AlphaFoldDB" id="A0A2T7FX06"/>
<accession>A0A2T7FX06</accession>